<accession>A0A3A4AYQ1</accession>
<dbReference type="SUPFAM" id="SSF51735">
    <property type="entry name" value="NAD(P)-binding Rossmann-fold domains"/>
    <property type="match status" value="1"/>
</dbReference>
<organism evidence="3 4">
    <name type="scientific">Bailinhaonella thermotolerans</name>
    <dbReference type="NCBI Taxonomy" id="1070861"/>
    <lineage>
        <taxon>Bacteria</taxon>
        <taxon>Bacillati</taxon>
        <taxon>Actinomycetota</taxon>
        <taxon>Actinomycetes</taxon>
        <taxon>Streptosporangiales</taxon>
        <taxon>Streptosporangiaceae</taxon>
        <taxon>Bailinhaonella</taxon>
    </lineage>
</organism>
<keyword evidence="2" id="KW-0560">Oxidoreductase</keyword>
<dbReference type="PRINTS" id="PR00081">
    <property type="entry name" value="GDHRDH"/>
</dbReference>
<comment type="similarity">
    <text evidence="1">Belongs to the short-chain dehydrogenases/reductases (SDR) family.</text>
</comment>
<keyword evidence="4" id="KW-1185">Reference proteome</keyword>
<dbReference type="InterPro" id="IPR050259">
    <property type="entry name" value="SDR"/>
</dbReference>
<dbReference type="PANTHER" id="PTHR42879:SF2">
    <property type="entry name" value="3-OXOACYL-[ACYL-CARRIER-PROTEIN] REDUCTASE FABG"/>
    <property type="match status" value="1"/>
</dbReference>
<name>A0A3A4AYQ1_9ACTN</name>
<dbReference type="Proteomes" id="UP000265768">
    <property type="component" value="Unassembled WGS sequence"/>
</dbReference>
<comment type="caution">
    <text evidence="3">The sequence shown here is derived from an EMBL/GenBank/DDBJ whole genome shotgun (WGS) entry which is preliminary data.</text>
</comment>
<evidence type="ECO:0000256" key="2">
    <source>
        <dbReference type="ARBA" id="ARBA00023002"/>
    </source>
</evidence>
<evidence type="ECO:0000313" key="3">
    <source>
        <dbReference type="EMBL" id="RJL30973.1"/>
    </source>
</evidence>
<dbReference type="InterPro" id="IPR002347">
    <property type="entry name" value="SDR_fam"/>
</dbReference>
<dbReference type="Gene3D" id="3.40.50.720">
    <property type="entry name" value="NAD(P)-binding Rossmann-like Domain"/>
    <property type="match status" value="1"/>
</dbReference>
<dbReference type="RefSeq" id="WP_119928395.1">
    <property type="nucleotide sequence ID" value="NZ_QZEY01000008.1"/>
</dbReference>
<dbReference type="AlphaFoldDB" id="A0A3A4AYQ1"/>
<dbReference type="InterPro" id="IPR036291">
    <property type="entry name" value="NAD(P)-bd_dom_sf"/>
</dbReference>
<evidence type="ECO:0000256" key="1">
    <source>
        <dbReference type="ARBA" id="ARBA00006484"/>
    </source>
</evidence>
<evidence type="ECO:0000313" key="4">
    <source>
        <dbReference type="Proteomes" id="UP000265768"/>
    </source>
</evidence>
<dbReference type="PANTHER" id="PTHR42879">
    <property type="entry name" value="3-OXOACYL-(ACYL-CARRIER-PROTEIN) REDUCTASE"/>
    <property type="match status" value="1"/>
</dbReference>
<sequence length="260" mass="26568">MDLGLRDRTVLVTGGSSGIGAATAVAFGREGARVALTYRDRKDAAERVAGEVERAGGQALALPLDLGDPGSVRAAVESVERRWGPVSSLVGNAVNWGADGPDLNARFEDVPHETWLAMLGSNVAGNAALAAAVLPGMRRAGFGRVVFVSSGVAEEGLPGPGPYGTAKSALHGLARALAWNAGPDGVLVNVVAPGFTLTDRGWEPPRELLETMASRTPSRRLSTAADVAGLIVFLASAANGNLTGELIREGSSAGRSGHTV</sequence>
<dbReference type="Pfam" id="PF13561">
    <property type="entry name" value="adh_short_C2"/>
    <property type="match status" value="1"/>
</dbReference>
<proteinExistence type="inferred from homology"/>
<protein>
    <submittedName>
        <fullName evidence="3">SDR family oxidoreductase</fullName>
    </submittedName>
</protein>
<dbReference type="OrthoDB" id="286404at2"/>
<dbReference type="FunFam" id="3.40.50.720:FF:000084">
    <property type="entry name" value="Short-chain dehydrogenase reductase"/>
    <property type="match status" value="1"/>
</dbReference>
<dbReference type="GO" id="GO:0016491">
    <property type="term" value="F:oxidoreductase activity"/>
    <property type="evidence" value="ECO:0007669"/>
    <property type="project" value="UniProtKB-KW"/>
</dbReference>
<dbReference type="CDD" id="cd05233">
    <property type="entry name" value="SDR_c"/>
    <property type="match status" value="1"/>
</dbReference>
<gene>
    <name evidence="3" type="ORF">D5H75_22080</name>
</gene>
<dbReference type="EMBL" id="QZEY01000008">
    <property type="protein sequence ID" value="RJL30973.1"/>
    <property type="molecule type" value="Genomic_DNA"/>
</dbReference>
<reference evidence="3 4" key="1">
    <citation type="submission" date="2018-09" db="EMBL/GenBank/DDBJ databases">
        <title>YIM 75507 draft genome.</title>
        <authorList>
            <person name="Tang S."/>
            <person name="Feng Y."/>
        </authorList>
    </citation>
    <scope>NUCLEOTIDE SEQUENCE [LARGE SCALE GENOMIC DNA]</scope>
    <source>
        <strain evidence="3 4">YIM 75507</strain>
    </source>
</reference>